<proteinExistence type="predicted"/>
<reference evidence="1" key="1">
    <citation type="submission" date="2024-05" db="EMBL/GenBank/DDBJ databases">
        <title>Planctomycetes of the genus Singulisphaera possess chitinolytic capabilities.</title>
        <authorList>
            <person name="Ivanova A."/>
        </authorList>
    </citation>
    <scope>NUCLEOTIDE SEQUENCE</scope>
    <source>
        <strain evidence="1">Ch08T</strain>
    </source>
</reference>
<sequence length="302" mass="33198">MRLIAPDIPDDPAALPGWLDRHLVGLDLTALVAELEAVHGSASTPSIPLDQVLGDRRAEVLSQGLAVLPTERLRALLRHPRLLLDLQELILIEGGRYWQDLGPLSAEQQEVVERGRTGLRTFLTTEAGATTDGPNVLSFARPVRWYRRPWLISLATAASIVAAVVVYDKFKEPSTPVPLAIGWGWSRPGALPQDVPPATYLNRLADGADDWFAKRPEEPAALAKRITEFRLGCATLIAAEHQPLSADDRAWLIEKCRAWAAKLDEHLAAVEAGRDPLQVRAEADETIKKLIEALRERAKSVV</sequence>
<organism evidence="1">
    <name type="scientific">Singulisphaera sp. Ch08</name>
    <dbReference type="NCBI Taxonomy" id="3120278"/>
    <lineage>
        <taxon>Bacteria</taxon>
        <taxon>Pseudomonadati</taxon>
        <taxon>Planctomycetota</taxon>
        <taxon>Planctomycetia</taxon>
        <taxon>Isosphaerales</taxon>
        <taxon>Isosphaeraceae</taxon>
        <taxon>Singulisphaera</taxon>
    </lineage>
</organism>
<protein>
    <recommendedName>
        <fullName evidence="2">DUF3379 family protein</fullName>
    </recommendedName>
</protein>
<dbReference type="EMBL" id="CP155447">
    <property type="protein sequence ID" value="XBH02428.1"/>
    <property type="molecule type" value="Genomic_DNA"/>
</dbReference>
<dbReference type="RefSeq" id="WP_406695170.1">
    <property type="nucleotide sequence ID" value="NZ_CP155447.1"/>
</dbReference>
<evidence type="ECO:0008006" key="2">
    <source>
        <dbReference type="Google" id="ProtNLM"/>
    </source>
</evidence>
<accession>A0AAU7CBF1</accession>
<gene>
    <name evidence="1" type="ORF">V5E97_29455</name>
</gene>
<evidence type="ECO:0000313" key="1">
    <source>
        <dbReference type="EMBL" id="XBH02428.1"/>
    </source>
</evidence>
<name>A0AAU7CBF1_9BACT</name>
<dbReference type="AlphaFoldDB" id="A0AAU7CBF1"/>